<proteinExistence type="predicted"/>
<dbReference type="eggNOG" id="COG0659">
    <property type="taxonomic scope" value="Bacteria"/>
</dbReference>
<keyword evidence="8" id="KW-1185">Reference proteome</keyword>
<dbReference type="EMBL" id="AYLO01000117">
    <property type="protein sequence ID" value="ESS70129.1"/>
    <property type="molecule type" value="Genomic_DNA"/>
</dbReference>
<feature type="transmembrane region" description="Helical" evidence="5">
    <location>
        <begin position="112"/>
        <end position="134"/>
    </location>
</feature>
<dbReference type="AlphaFoldDB" id="V5BQM3"/>
<dbReference type="GO" id="GO:0055085">
    <property type="term" value="P:transmembrane transport"/>
    <property type="evidence" value="ECO:0007669"/>
    <property type="project" value="InterPro"/>
</dbReference>
<feature type="transmembrane region" description="Helical" evidence="5">
    <location>
        <begin position="73"/>
        <end position="100"/>
    </location>
</feature>
<dbReference type="GO" id="GO:0016020">
    <property type="term" value="C:membrane"/>
    <property type="evidence" value="ECO:0007669"/>
    <property type="project" value="UniProtKB-SubCell"/>
</dbReference>
<evidence type="ECO:0000256" key="2">
    <source>
        <dbReference type="ARBA" id="ARBA00022692"/>
    </source>
</evidence>
<accession>V5BQM3</accession>
<evidence type="ECO:0000259" key="6">
    <source>
        <dbReference type="Pfam" id="PF00916"/>
    </source>
</evidence>
<dbReference type="Proteomes" id="UP000017842">
    <property type="component" value="Unassembled WGS sequence"/>
</dbReference>
<name>V5BQM3_9GAMM</name>
<feature type="transmembrane region" description="Helical" evidence="5">
    <location>
        <begin position="43"/>
        <end position="61"/>
    </location>
</feature>
<dbReference type="OrthoDB" id="9769739at2"/>
<feature type="transmembrane region" description="Helical" evidence="5">
    <location>
        <begin position="307"/>
        <end position="329"/>
    </location>
</feature>
<keyword evidence="3 5" id="KW-1133">Transmembrane helix</keyword>
<dbReference type="InterPro" id="IPR001902">
    <property type="entry name" value="SLC26A/SulP_fam"/>
</dbReference>
<dbReference type="InterPro" id="IPR011547">
    <property type="entry name" value="SLC26A/SulP_dom"/>
</dbReference>
<dbReference type="STRING" id="1116472.MGMO_125c00030"/>
<evidence type="ECO:0000313" key="8">
    <source>
        <dbReference type="Proteomes" id="UP000017842"/>
    </source>
</evidence>
<comment type="caution">
    <text evidence="7">The sequence shown here is derived from an EMBL/GenBank/DDBJ whole genome shotgun (WGS) entry which is preliminary data.</text>
</comment>
<evidence type="ECO:0000256" key="3">
    <source>
        <dbReference type="ARBA" id="ARBA00022989"/>
    </source>
</evidence>
<reference evidence="7 8" key="1">
    <citation type="journal article" date="2013" name="Genome Announc.">
        <title>Draft Genome Sequence of the Methanotrophic Gammaproteobacterium Methyloglobulus morosus DSM 22980 Strain KoM1.</title>
        <authorList>
            <person name="Poehlein A."/>
            <person name="Deutzmann J.S."/>
            <person name="Daniel R."/>
            <person name="Simeonova D.D."/>
        </authorList>
    </citation>
    <scope>NUCLEOTIDE SEQUENCE [LARGE SCALE GENOMIC DNA]</scope>
    <source>
        <strain evidence="7 8">KoM1</strain>
    </source>
</reference>
<sequence>MIHKHINYYVKHLKYDIPAGIVVFLVALPLCLGVALASGAPLFSGLIAGMVGGIFISWASGSQLSVSGPAAGLTVIVFNAIEALGSFPGFLVVVVLAGIFQLFLGISKAGVISAYFPSSVIKGMLAAIGLILIMKQMPHAVGYDASFEGDESYMQETALSTIQELLGALNSISPGATLVSVVALLILMLWETAFVKRITLLRSIPGALIVVIWGVAYNATALQLLPDWAISEKHLVSLPVTANPADFVQLFTFPDFTFLAKPKVYTIAITLAIIASLETLLSLEAVDKIDPLKRVAPTNRELKAQGVGNIISGLIGGLPITAVIVRSAANVNAGGQSKVSAFVHGLLLVVSVMFFARFLNHIPLSCLAAILLQTGYKLAKPKLFLEFFHKGWNQLIPFVATIVAILLTDLLKGIVVGILIGLYYVIRANHHAAISLTRSENNYLIRLNKDVTFLNRALLRSFLDQVEENSFLIIDGSKSRFIDHDILETIEDYLQSAPDDNIKVETRDLQGKEKIQYTNN</sequence>
<keyword evidence="2 5" id="KW-0812">Transmembrane</keyword>
<evidence type="ECO:0000256" key="1">
    <source>
        <dbReference type="ARBA" id="ARBA00004141"/>
    </source>
</evidence>
<dbReference type="PANTHER" id="PTHR11814">
    <property type="entry name" value="SULFATE TRANSPORTER"/>
    <property type="match status" value="1"/>
</dbReference>
<feature type="transmembrane region" description="Helical" evidence="5">
    <location>
        <begin position="207"/>
        <end position="225"/>
    </location>
</feature>
<dbReference type="RefSeq" id="WP_023495901.1">
    <property type="nucleotide sequence ID" value="NZ_AYLO01000117.1"/>
</dbReference>
<comment type="subcellular location">
    <subcellularLocation>
        <location evidence="1">Membrane</location>
        <topology evidence="1">Multi-pass membrane protein</topology>
    </subcellularLocation>
</comment>
<dbReference type="PATRIC" id="fig|1116472.3.peg.3257"/>
<keyword evidence="4 5" id="KW-0472">Membrane</keyword>
<dbReference type="Pfam" id="PF00916">
    <property type="entry name" value="Sulfate_transp"/>
    <property type="match status" value="1"/>
</dbReference>
<evidence type="ECO:0000313" key="7">
    <source>
        <dbReference type="EMBL" id="ESS70129.1"/>
    </source>
</evidence>
<gene>
    <name evidence="7" type="ORF">MGMO_125c00030</name>
</gene>
<protein>
    <submittedName>
        <fullName evidence="7">Sulfate transporter</fullName>
    </submittedName>
</protein>
<feature type="domain" description="SLC26A/SulP transporter" evidence="6">
    <location>
        <begin position="13"/>
        <end position="382"/>
    </location>
</feature>
<feature type="transmembrane region" description="Helical" evidence="5">
    <location>
        <begin position="175"/>
        <end position="195"/>
    </location>
</feature>
<evidence type="ECO:0000256" key="5">
    <source>
        <dbReference type="SAM" id="Phobius"/>
    </source>
</evidence>
<feature type="transmembrane region" description="Helical" evidence="5">
    <location>
        <begin position="264"/>
        <end position="286"/>
    </location>
</feature>
<feature type="transmembrane region" description="Helical" evidence="5">
    <location>
        <begin position="395"/>
        <end position="426"/>
    </location>
</feature>
<organism evidence="7 8">
    <name type="scientific">Methyloglobulus morosus KoM1</name>
    <dbReference type="NCBI Taxonomy" id="1116472"/>
    <lineage>
        <taxon>Bacteria</taxon>
        <taxon>Pseudomonadati</taxon>
        <taxon>Pseudomonadota</taxon>
        <taxon>Gammaproteobacteria</taxon>
        <taxon>Methylococcales</taxon>
        <taxon>Methylococcaceae</taxon>
        <taxon>Methyloglobulus</taxon>
    </lineage>
</organism>
<feature type="transmembrane region" description="Helical" evidence="5">
    <location>
        <begin position="17"/>
        <end position="36"/>
    </location>
</feature>
<feature type="transmembrane region" description="Helical" evidence="5">
    <location>
        <begin position="341"/>
        <end position="374"/>
    </location>
</feature>
<evidence type="ECO:0000256" key="4">
    <source>
        <dbReference type="ARBA" id="ARBA00023136"/>
    </source>
</evidence>